<evidence type="ECO:0000256" key="1">
    <source>
        <dbReference type="SAM" id="MobiDB-lite"/>
    </source>
</evidence>
<reference evidence="2 3" key="1">
    <citation type="journal article" date="2019" name="Int. J. Syst. Evol. Microbiol.">
        <title>The Global Catalogue of Microorganisms (GCM) 10K type strain sequencing project: providing services to taxonomists for standard genome sequencing and annotation.</title>
        <authorList>
            <consortium name="The Broad Institute Genomics Platform"/>
            <consortium name="The Broad Institute Genome Sequencing Center for Infectious Disease"/>
            <person name="Wu L."/>
            <person name="Ma J."/>
        </authorList>
    </citation>
    <scope>NUCLEOTIDE SEQUENCE [LARGE SCALE GENOMIC DNA]</scope>
    <source>
        <strain evidence="2 3">DT72</strain>
    </source>
</reference>
<feature type="compositionally biased region" description="Basic residues" evidence="1">
    <location>
        <begin position="305"/>
        <end position="315"/>
    </location>
</feature>
<feature type="compositionally biased region" description="Acidic residues" evidence="1">
    <location>
        <begin position="1"/>
        <end position="12"/>
    </location>
</feature>
<name>A0ABD5WJF0_9EURY</name>
<keyword evidence="3" id="KW-1185">Reference proteome</keyword>
<dbReference type="Proteomes" id="UP001596407">
    <property type="component" value="Unassembled WGS sequence"/>
</dbReference>
<feature type="compositionally biased region" description="Low complexity" evidence="1">
    <location>
        <begin position="395"/>
        <end position="404"/>
    </location>
</feature>
<feature type="compositionally biased region" description="Low complexity" evidence="1">
    <location>
        <begin position="375"/>
        <end position="388"/>
    </location>
</feature>
<feature type="compositionally biased region" description="Acidic residues" evidence="1">
    <location>
        <begin position="22"/>
        <end position="87"/>
    </location>
</feature>
<feature type="region of interest" description="Disordered" evidence="1">
    <location>
        <begin position="1"/>
        <end position="105"/>
    </location>
</feature>
<feature type="region of interest" description="Disordered" evidence="1">
    <location>
        <begin position="120"/>
        <end position="158"/>
    </location>
</feature>
<protein>
    <submittedName>
        <fullName evidence="2">Uncharacterized protein</fullName>
    </submittedName>
</protein>
<sequence length="410" mass="45850">MSDERDAGDDIPDEKRRQADGSDADPDADEPDADESDPEGGDAEGDTDSKDDDIEAPEVENTEGEDEGADEADTEGGDEDHESDTAENDAGPDSLEISDEKLTSAGVTVGEYDWEEFKDEFFYEDGSPPTNWRGKALPSEPSEYLGHDPDETDQRVEDGVETAEGLSAYFEDFLDPEKTPVALGEYLWEHFRYEYYYDESEEGMALPRDESGEVVPFDRSKWHGHDDFPASVFEAGWAVTDLSASFEEWLDPATTPVTKGEYYWEHFKYEYYYTDTASPPRSDRATTRGKSTASTKRSGSVSPRRTSKNASRRAHTTPGNSCKSRTSAPSTCPRNWTRTPSSRPSRATPRWRTATTSKRKSHFPRNSTFGRWTATGSTSPTRSSSSSTPRRRTRPSTTSWSRTARPSRRT</sequence>
<feature type="compositionally biased region" description="Polar residues" evidence="1">
    <location>
        <begin position="317"/>
        <end position="345"/>
    </location>
</feature>
<feature type="compositionally biased region" description="Basic and acidic residues" evidence="1">
    <location>
        <begin position="145"/>
        <end position="158"/>
    </location>
</feature>
<organism evidence="2 3">
    <name type="scientific">Halorussus caseinilyticus</name>
    <dbReference type="NCBI Taxonomy" id="3034025"/>
    <lineage>
        <taxon>Archaea</taxon>
        <taxon>Methanobacteriati</taxon>
        <taxon>Methanobacteriota</taxon>
        <taxon>Stenosarchaea group</taxon>
        <taxon>Halobacteria</taxon>
        <taxon>Halobacteriales</taxon>
        <taxon>Haladaptataceae</taxon>
        <taxon>Halorussus</taxon>
    </lineage>
</organism>
<feature type="region of interest" description="Disordered" evidence="1">
    <location>
        <begin position="277"/>
        <end position="410"/>
    </location>
</feature>
<evidence type="ECO:0000313" key="2">
    <source>
        <dbReference type="EMBL" id="MFC7080629.1"/>
    </source>
</evidence>
<accession>A0ABD5WJF0</accession>
<proteinExistence type="predicted"/>
<gene>
    <name evidence="2" type="ORF">ACFQJ6_11390</name>
</gene>
<comment type="caution">
    <text evidence="2">The sequence shown here is derived from an EMBL/GenBank/DDBJ whole genome shotgun (WGS) entry which is preliminary data.</text>
</comment>
<evidence type="ECO:0000313" key="3">
    <source>
        <dbReference type="Proteomes" id="UP001596407"/>
    </source>
</evidence>
<dbReference type="RefSeq" id="WP_382209811.1">
    <property type="nucleotide sequence ID" value="NZ_JBHSZH010000005.1"/>
</dbReference>
<dbReference type="EMBL" id="JBHSZH010000005">
    <property type="protein sequence ID" value="MFC7080629.1"/>
    <property type="molecule type" value="Genomic_DNA"/>
</dbReference>
<feature type="compositionally biased region" description="Polar residues" evidence="1">
    <location>
        <begin position="288"/>
        <end position="304"/>
    </location>
</feature>
<dbReference type="AlphaFoldDB" id="A0ABD5WJF0"/>